<dbReference type="Pfam" id="PF02321">
    <property type="entry name" value="OEP"/>
    <property type="match status" value="2"/>
</dbReference>
<keyword evidence="5" id="KW-0812">Transmembrane</keyword>
<keyword evidence="7" id="KW-0998">Cell outer membrane</keyword>
<keyword evidence="3" id="KW-0813">Transport</keyword>
<evidence type="ECO:0000256" key="4">
    <source>
        <dbReference type="ARBA" id="ARBA00022452"/>
    </source>
</evidence>
<keyword evidence="9" id="KW-0732">Signal</keyword>
<feature type="region of interest" description="Disordered" evidence="8">
    <location>
        <begin position="89"/>
        <end position="109"/>
    </location>
</feature>
<keyword evidence="6" id="KW-0472">Membrane</keyword>
<evidence type="ECO:0000256" key="9">
    <source>
        <dbReference type="SAM" id="SignalP"/>
    </source>
</evidence>
<evidence type="ECO:0000256" key="5">
    <source>
        <dbReference type="ARBA" id="ARBA00022692"/>
    </source>
</evidence>
<evidence type="ECO:0000256" key="8">
    <source>
        <dbReference type="SAM" id="MobiDB-lite"/>
    </source>
</evidence>
<dbReference type="InterPro" id="IPR003423">
    <property type="entry name" value="OMP_efflux"/>
</dbReference>
<dbReference type="InterPro" id="IPR051906">
    <property type="entry name" value="TolC-like"/>
</dbReference>
<proteinExistence type="inferred from homology"/>
<feature type="chain" id="PRO_5021754082" evidence="9">
    <location>
        <begin position="27"/>
        <end position="464"/>
    </location>
</feature>
<dbReference type="Proteomes" id="UP000334340">
    <property type="component" value="Unassembled WGS sequence"/>
</dbReference>
<evidence type="ECO:0000256" key="2">
    <source>
        <dbReference type="ARBA" id="ARBA00007613"/>
    </source>
</evidence>
<feature type="signal peptide" evidence="9">
    <location>
        <begin position="1"/>
        <end position="26"/>
    </location>
</feature>
<sequence>MMNAGRAGQTRWIVLPLALMTTAAVAQPTFAQSPAPKAVYNLKDLIQRTLTTSPEIHQMQRGAEAAMAKKDQADAGRFPQIEVTGIVGPSPRARGTVQGGSPDRKDDPHVNNVFERVEMRLVQPLYTFGKLTGFREAAEEGVKIEKAKVEEKAADLILKVKELYYGRLLASDMLGLIDEIAKDLDKAIVKTERQLKAEVPGADEMDLYKLKAFRGEVLKNREEAQKGFDLATGGLMFYAGLDRTQPFELDAFGLGAVPREVKSEDQGMGLALELRPEMTQVRAGLKATEALVKAEQSNLYPQFFAAVNGVYAQAGNRTRQQNPWAYDPLNDRYTAIVLGFKYDLDFGITRGKIRAAQAEHLKVGEMKSFAERGIPLQVRKAHRELAEAKETLRATEDGWRNAKKWLVAAKANYDLGVGESRELGQAAESYARLRADNYRAMYNYNLALANIEHAIGLAVKEEMK</sequence>
<dbReference type="GO" id="GO:0015288">
    <property type="term" value="F:porin activity"/>
    <property type="evidence" value="ECO:0007669"/>
    <property type="project" value="TreeGrafter"/>
</dbReference>
<evidence type="ECO:0000256" key="1">
    <source>
        <dbReference type="ARBA" id="ARBA00004442"/>
    </source>
</evidence>
<protein>
    <submittedName>
        <fullName evidence="10">Outer membrane efflux protein</fullName>
    </submittedName>
</protein>
<dbReference type="SUPFAM" id="SSF56954">
    <property type="entry name" value="Outer membrane efflux proteins (OEP)"/>
    <property type="match status" value="1"/>
</dbReference>
<dbReference type="PANTHER" id="PTHR30026">
    <property type="entry name" value="OUTER MEMBRANE PROTEIN TOLC"/>
    <property type="match status" value="1"/>
</dbReference>
<gene>
    <name evidence="10" type="ORF">MELA_00464</name>
</gene>
<dbReference type="AlphaFoldDB" id="A0A564ZFJ2"/>
<organism evidence="10 11">
    <name type="scientific">Candidatus Methylomirabilis lanthanidiphila</name>
    <dbReference type="NCBI Taxonomy" id="2211376"/>
    <lineage>
        <taxon>Bacteria</taxon>
        <taxon>Candidatus Methylomirabilota</taxon>
        <taxon>Candidatus Methylomirabilia</taxon>
        <taxon>Candidatus Methylomirabilales</taxon>
        <taxon>Candidatus Methylomirabilaceae</taxon>
        <taxon>Candidatus Methylomirabilis</taxon>
    </lineage>
</organism>
<evidence type="ECO:0000313" key="11">
    <source>
        <dbReference type="Proteomes" id="UP000334340"/>
    </source>
</evidence>
<dbReference type="GO" id="GO:0009279">
    <property type="term" value="C:cell outer membrane"/>
    <property type="evidence" value="ECO:0007669"/>
    <property type="project" value="UniProtKB-SubCell"/>
</dbReference>
<dbReference type="EMBL" id="CABIKM010000006">
    <property type="protein sequence ID" value="VUZ84099.1"/>
    <property type="molecule type" value="Genomic_DNA"/>
</dbReference>
<keyword evidence="11" id="KW-1185">Reference proteome</keyword>
<dbReference type="Gene3D" id="1.20.1600.10">
    <property type="entry name" value="Outer membrane efflux proteins (OEP)"/>
    <property type="match status" value="1"/>
</dbReference>
<dbReference type="PANTHER" id="PTHR30026:SF13">
    <property type="entry name" value="MEMBRANE EFFLUX PROTEIN, PUTATIVE-RELATED"/>
    <property type="match status" value="1"/>
</dbReference>
<keyword evidence="4" id="KW-1134">Transmembrane beta strand</keyword>
<reference evidence="10 11" key="1">
    <citation type="submission" date="2019-07" db="EMBL/GenBank/DDBJ databases">
        <authorList>
            <person name="Cremers G."/>
        </authorList>
    </citation>
    <scope>NUCLEOTIDE SEQUENCE [LARGE SCALE GENOMIC DNA]</scope>
</reference>
<evidence type="ECO:0000313" key="10">
    <source>
        <dbReference type="EMBL" id="VUZ84099.1"/>
    </source>
</evidence>
<name>A0A564ZFJ2_9BACT</name>
<comment type="subcellular location">
    <subcellularLocation>
        <location evidence="1">Cell outer membrane</location>
    </subcellularLocation>
</comment>
<evidence type="ECO:0000256" key="6">
    <source>
        <dbReference type="ARBA" id="ARBA00023136"/>
    </source>
</evidence>
<evidence type="ECO:0000256" key="7">
    <source>
        <dbReference type="ARBA" id="ARBA00023237"/>
    </source>
</evidence>
<evidence type="ECO:0000256" key="3">
    <source>
        <dbReference type="ARBA" id="ARBA00022448"/>
    </source>
</evidence>
<dbReference type="GO" id="GO:0015562">
    <property type="term" value="F:efflux transmembrane transporter activity"/>
    <property type="evidence" value="ECO:0007669"/>
    <property type="project" value="InterPro"/>
</dbReference>
<accession>A0A564ZFJ2</accession>
<dbReference type="GO" id="GO:1990281">
    <property type="term" value="C:efflux pump complex"/>
    <property type="evidence" value="ECO:0007669"/>
    <property type="project" value="TreeGrafter"/>
</dbReference>
<comment type="similarity">
    <text evidence="2">Belongs to the outer membrane factor (OMF) (TC 1.B.17) family.</text>
</comment>